<dbReference type="FunFam" id="1.10.10.10:FF:000087">
    <property type="entry name" value="Transcriptional adapter 2"/>
    <property type="match status" value="1"/>
</dbReference>
<dbReference type="InterPro" id="IPR036388">
    <property type="entry name" value="WH-like_DNA-bd_sf"/>
</dbReference>
<feature type="compositionally biased region" description="Low complexity" evidence="1">
    <location>
        <begin position="407"/>
        <end position="426"/>
    </location>
</feature>
<name>A0A139AF70_GONPJ</name>
<dbReference type="Proteomes" id="UP000070544">
    <property type="component" value="Unassembled WGS sequence"/>
</dbReference>
<dbReference type="EMBL" id="KQ965762">
    <property type="protein sequence ID" value="KXS15400.1"/>
    <property type="molecule type" value="Genomic_DNA"/>
</dbReference>
<gene>
    <name evidence="2" type="ORF">M427DRAFT_56756</name>
</gene>
<feature type="region of interest" description="Disordered" evidence="1">
    <location>
        <begin position="130"/>
        <end position="167"/>
    </location>
</feature>
<accession>A0A139AF70</accession>
<feature type="region of interest" description="Disordered" evidence="1">
    <location>
        <begin position="296"/>
        <end position="449"/>
    </location>
</feature>
<evidence type="ECO:0000256" key="1">
    <source>
        <dbReference type="SAM" id="MobiDB-lite"/>
    </source>
</evidence>
<evidence type="ECO:0000313" key="2">
    <source>
        <dbReference type="EMBL" id="KXS15400.1"/>
    </source>
</evidence>
<reference evidence="2 3" key="1">
    <citation type="journal article" date="2015" name="Genome Biol. Evol.">
        <title>Phylogenomic analyses indicate that early fungi evolved digesting cell walls of algal ancestors of land plants.</title>
        <authorList>
            <person name="Chang Y."/>
            <person name="Wang S."/>
            <person name="Sekimoto S."/>
            <person name="Aerts A.L."/>
            <person name="Choi C."/>
            <person name="Clum A."/>
            <person name="LaButti K.M."/>
            <person name="Lindquist E.A."/>
            <person name="Yee Ngan C."/>
            <person name="Ohm R.A."/>
            <person name="Salamov A.A."/>
            <person name="Grigoriev I.V."/>
            <person name="Spatafora J.W."/>
            <person name="Berbee M.L."/>
        </authorList>
    </citation>
    <scope>NUCLEOTIDE SEQUENCE [LARGE SCALE GENOMIC DNA]</scope>
    <source>
        <strain evidence="2 3">JEL478</strain>
    </source>
</reference>
<evidence type="ECO:0000313" key="3">
    <source>
        <dbReference type="Proteomes" id="UP000070544"/>
    </source>
</evidence>
<feature type="compositionally biased region" description="Low complexity" evidence="1">
    <location>
        <begin position="300"/>
        <end position="313"/>
    </location>
</feature>
<organism evidence="2 3">
    <name type="scientific">Gonapodya prolifera (strain JEL478)</name>
    <name type="common">Monoblepharis prolifera</name>
    <dbReference type="NCBI Taxonomy" id="1344416"/>
    <lineage>
        <taxon>Eukaryota</taxon>
        <taxon>Fungi</taxon>
        <taxon>Fungi incertae sedis</taxon>
        <taxon>Chytridiomycota</taxon>
        <taxon>Chytridiomycota incertae sedis</taxon>
        <taxon>Monoblepharidomycetes</taxon>
        <taxon>Monoblepharidales</taxon>
        <taxon>Gonapodyaceae</taxon>
        <taxon>Gonapodya</taxon>
    </lineage>
</organism>
<dbReference type="STRING" id="1344416.A0A139AF70"/>
<evidence type="ECO:0008006" key="4">
    <source>
        <dbReference type="Google" id="ProtNLM"/>
    </source>
</evidence>
<dbReference type="OrthoDB" id="5598695at2759"/>
<keyword evidence="3" id="KW-1185">Reference proteome</keyword>
<dbReference type="AlphaFoldDB" id="A0A139AF70"/>
<feature type="compositionally biased region" description="Polar residues" evidence="1">
    <location>
        <begin position="13"/>
        <end position="26"/>
    </location>
</feature>
<feature type="region of interest" description="Disordered" evidence="1">
    <location>
        <begin position="1"/>
        <end position="26"/>
    </location>
</feature>
<sequence length="620" mass="66520">MQLDSLRLPLGAPSSSRHPQSLAHNQNSAATLRHNIQPIHNVYPGNAMPMNGPRTLVAVPVGYPVYAVQQGHRGNQIHLRNVNTPSNSPIFAASPIPPAMHPATPPSPFFIPQQAVVPLTVTDYSHVSRTTLTSTPTRPPASPRSDFLPSPALTAASPDMRGASLSPAMQSAELPLQSHQFTHIPPTTTSSELAAANALALLRSLPQPDLSPSRRRPSILYQRPASPPALSNDERVEVSKVPPRWYVKSRTPSLGGGVVGIPGQGVWTDPYGFTNPAETCDCPVCRTVCRHRVRQSKEISSVSTYSTSSPPYVSDDEDLVGKVTWSSLSRVPPTPAKDRVKVKEQRKPQPEKIKARFSPYPPQILPPLPTDTKPRLTSQGSTGPVASRPRASSFGSTGSRRSPPPAAVASPARPVAVSPARARPSSQHSTTSTPDRDGEHKLRGSGMTHLSVPGAAVTAAAEPVQSTAEVVKEVVMVDHAAVGFKPATIEEMSTYVPEESVFQMGKKTMPVVVWKGTPLEIPPTAEGFANLSPAEVRTCAILRIWPAQYLHMKSIVVGSLLRHGLGIRKAECKKLFRIDVNKTGKVWDWFEGLGWTGTMAPSAHPQHGEGAMALDGSLVV</sequence>
<feature type="compositionally biased region" description="Basic and acidic residues" evidence="1">
    <location>
        <begin position="336"/>
        <end position="354"/>
    </location>
</feature>
<dbReference type="Gene3D" id="1.10.10.10">
    <property type="entry name" value="Winged helix-like DNA-binding domain superfamily/Winged helix DNA-binding domain"/>
    <property type="match status" value="1"/>
</dbReference>
<feature type="region of interest" description="Disordered" evidence="1">
    <location>
        <begin position="207"/>
        <end position="236"/>
    </location>
</feature>
<dbReference type="SUPFAM" id="SSF46689">
    <property type="entry name" value="Homeodomain-like"/>
    <property type="match status" value="1"/>
</dbReference>
<feature type="compositionally biased region" description="Pro residues" evidence="1">
    <location>
        <begin position="359"/>
        <end position="369"/>
    </location>
</feature>
<protein>
    <recommendedName>
        <fullName evidence="4">SWIRM domain-containing protein</fullName>
    </recommendedName>
</protein>
<proteinExistence type="predicted"/>
<feature type="compositionally biased region" description="Polar residues" evidence="1">
    <location>
        <begin position="375"/>
        <end position="384"/>
    </location>
</feature>
<dbReference type="InterPro" id="IPR009057">
    <property type="entry name" value="Homeodomain-like_sf"/>
</dbReference>